<dbReference type="GO" id="GO:0006914">
    <property type="term" value="P:autophagy"/>
    <property type="evidence" value="ECO:0007669"/>
    <property type="project" value="UniProtKB-UniRule"/>
</dbReference>
<dbReference type="PANTHER" id="PTHR13027:SF7">
    <property type="entry name" value="VACUOLAR FUSION PROTEIN MON1 HOMOLOG"/>
    <property type="match status" value="1"/>
</dbReference>
<reference evidence="10" key="1">
    <citation type="submission" date="2016-03" db="EMBL/GenBank/DDBJ databases">
        <authorList>
            <person name="Devillers Hugo."/>
        </authorList>
    </citation>
    <scope>NUCLEOTIDE SEQUENCE [LARGE SCALE GENOMIC DNA]</scope>
</reference>
<dbReference type="Proteomes" id="UP000191144">
    <property type="component" value="Chromosome C"/>
</dbReference>
<feature type="domain" description="FUZ/MON1/HPS1 first Longin" evidence="6">
    <location>
        <begin position="129"/>
        <end position="249"/>
    </location>
</feature>
<dbReference type="GO" id="GO:0035658">
    <property type="term" value="C:Mon1-Ccz1 complex"/>
    <property type="evidence" value="ECO:0007669"/>
    <property type="project" value="TreeGrafter"/>
</dbReference>
<dbReference type="OrthoDB" id="272411at2759"/>
<feature type="domain" description="FUZ/MON1/HPS1 third Longin" evidence="8">
    <location>
        <begin position="470"/>
        <end position="627"/>
    </location>
</feature>
<keyword evidence="10" id="KW-1185">Reference proteome</keyword>
<sequence length="638" mass="71966">MAEPPLEDYVDEFQVRDKPVSRLDSRPASPFAVRATNPTTSVNFTSSFSTSSQPFLGESRPSSSSMYLDLASERQSVRTNHRDLEHELLQSMRSLDLTPRDHAVSNEIPSLFECIHSSSAPVAALRQEKQFFILSSAGKPVFSMHGQDELVMGLMGIIHTVTNYFKVHATKVRAIVNSCGNSVKQKLVFLDKSPILLMAVSLREESVNDLLQQLDFLYSYLICTLSRRQLTRLFSRRENFDLRHFLTNTDFQNLTHICESIANGFNPDFLLGALRCLTMRKSTRQALHGVMLTHVQHPDAAAERGTILYGLIVAPGGQLCSVLRPKGHTLHTTDLHLLFSLIFNQFQGLQQDQELWLPICFPKFNSSGFLHCYIRLLSDDKSRNVVASQNTSSGSDARSSLSEYASEENPSNFSPKPALVLISAQKESFFALKKIGQGIVDDLISKHLLEQITAISSLGFTMADIPAKFVHHFIYKSKKHVQYVMPRLEELDLYNNDTYDDANSTFTANERSEGRESLNAEDGMETDKKGRHKHYLYKLMRTYTHIRNNVIDENGVPFNKSVLSFVQWLSDGLPMNDLPQGEAVDVLCLAWLTPNFELLLICNNGASDRNVILKSAKSIVDWCRKNEDRLFVKNGAIF</sequence>
<keyword evidence="4" id="KW-0813">Transport</keyword>
<evidence type="ECO:0000256" key="5">
    <source>
        <dbReference type="SAM" id="MobiDB-lite"/>
    </source>
</evidence>
<proteinExistence type="inferred from homology"/>
<comment type="similarity">
    <text evidence="2 4">Belongs to the MON1/SAND family.</text>
</comment>
<dbReference type="EMBL" id="LT598479">
    <property type="protein sequence ID" value="SCU83934.1"/>
    <property type="molecule type" value="Genomic_DNA"/>
</dbReference>
<evidence type="ECO:0000313" key="9">
    <source>
        <dbReference type="EMBL" id="SCU83934.1"/>
    </source>
</evidence>
<feature type="region of interest" description="Disordered" evidence="5">
    <location>
        <begin position="504"/>
        <end position="529"/>
    </location>
</feature>
<dbReference type="Pfam" id="PF19038">
    <property type="entry name" value="Fuz_longin_3"/>
    <property type="match status" value="1"/>
</dbReference>
<evidence type="ECO:0000256" key="1">
    <source>
        <dbReference type="ARBA" id="ARBA00004380"/>
    </source>
</evidence>
<keyword evidence="4" id="KW-0967">Endosome</keyword>
<dbReference type="InterPro" id="IPR004353">
    <property type="entry name" value="Mon1"/>
</dbReference>
<accession>A0A1G4J2L0</accession>
<evidence type="ECO:0000313" key="10">
    <source>
        <dbReference type="Proteomes" id="UP000191144"/>
    </source>
</evidence>
<keyword evidence="4" id="KW-0926">Vacuole</keyword>
<dbReference type="Pfam" id="PF19036">
    <property type="entry name" value="Fuz_longin_1"/>
    <property type="match status" value="1"/>
</dbReference>
<name>A0A1G4J2L0_9SACH</name>
<dbReference type="Pfam" id="PF19037">
    <property type="entry name" value="Fuz_longin_2"/>
    <property type="match status" value="1"/>
</dbReference>
<protein>
    <recommendedName>
        <fullName evidence="3 4">Vacuolar fusion protein MON1</fullName>
    </recommendedName>
</protein>
<evidence type="ECO:0000256" key="2">
    <source>
        <dbReference type="ARBA" id="ARBA00008968"/>
    </source>
</evidence>
<dbReference type="GO" id="GO:0000329">
    <property type="term" value="C:fungal-type vacuole membrane"/>
    <property type="evidence" value="ECO:0007669"/>
    <property type="project" value="TreeGrafter"/>
</dbReference>
<dbReference type="AlphaFoldDB" id="A0A1G4J2L0"/>
<dbReference type="PRINTS" id="PR01546">
    <property type="entry name" value="YEAST73DUF"/>
</dbReference>
<comment type="subcellular location">
    <subcellularLocation>
        <location evidence="4">Endosome</location>
        <location evidence="4">Multivesicular body membrane</location>
        <topology evidence="4">Peripheral membrane protein</topology>
    </subcellularLocation>
    <subcellularLocation>
        <location evidence="1 4">Prevacuolar compartment membrane</location>
        <topology evidence="1 4">Peripheral membrane protein</topology>
    </subcellularLocation>
    <subcellularLocation>
        <location evidence="4">Vacuole membrane</location>
        <topology evidence="4">Peripheral membrane protein</topology>
    </subcellularLocation>
</comment>
<gene>
    <name evidence="9" type="ORF">LAME_0C07404G</name>
</gene>
<dbReference type="InterPro" id="IPR043970">
    <property type="entry name" value="FUZ/MON1/HPS1_longin_3"/>
</dbReference>
<dbReference type="PANTHER" id="PTHR13027">
    <property type="entry name" value="SAND PROTEIN-RELATED"/>
    <property type="match status" value="1"/>
</dbReference>
<dbReference type="GO" id="GO:0006623">
    <property type="term" value="P:protein targeting to vacuole"/>
    <property type="evidence" value="ECO:0007669"/>
    <property type="project" value="UniProtKB-UniRule"/>
</dbReference>
<dbReference type="InterPro" id="IPR043971">
    <property type="entry name" value="FUZ/MON1/HPS1_longin_2"/>
</dbReference>
<dbReference type="GO" id="GO:0016192">
    <property type="term" value="P:vesicle-mediated transport"/>
    <property type="evidence" value="ECO:0007669"/>
    <property type="project" value="InterPro"/>
</dbReference>
<keyword evidence="4" id="KW-0072">Autophagy</keyword>
<keyword evidence="4" id="KW-0653">Protein transport</keyword>
<feature type="domain" description="FUZ/MON1/HPS1 second Longin" evidence="7">
    <location>
        <begin position="307"/>
        <end position="436"/>
    </location>
</feature>
<evidence type="ECO:0000256" key="3">
    <source>
        <dbReference type="ARBA" id="ARBA00018132"/>
    </source>
</evidence>
<feature type="region of interest" description="Disordered" evidence="5">
    <location>
        <begin position="387"/>
        <end position="413"/>
    </location>
</feature>
<evidence type="ECO:0000259" key="8">
    <source>
        <dbReference type="Pfam" id="PF19038"/>
    </source>
</evidence>
<keyword evidence="4" id="KW-0472">Membrane</keyword>
<comment type="function">
    <text evidence="4">Required for multiple vacuole delivery pathways including the cytoplasm to vacuole transport (Cvt), autophagy, pexophagy and endocytosis.</text>
</comment>
<organism evidence="9 10">
    <name type="scientific">Lachancea meyersii CBS 8951</name>
    <dbReference type="NCBI Taxonomy" id="1266667"/>
    <lineage>
        <taxon>Eukaryota</taxon>
        <taxon>Fungi</taxon>
        <taxon>Dikarya</taxon>
        <taxon>Ascomycota</taxon>
        <taxon>Saccharomycotina</taxon>
        <taxon>Saccharomycetes</taxon>
        <taxon>Saccharomycetales</taxon>
        <taxon>Saccharomycetaceae</taxon>
        <taxon>Lachancea</taxon>
    </lineage>
</organism>
<evidence type="ECO:0000259" key="6">
    <source>
        <dbReference type="Pfam" id="PF19036"/>
    </source>
</evidence>
<dbReference type="InterPro" id="IPR043972">
    <property type="entry name" value="FUZ/MON1/HPS1_longin_1"/>
</dbReference>
<evidence type="ECO:0000259" key="7">
    <source>
        <dbReference type="Pfam" id="PF19037"/>
    </source>
</evidence>
<dbReference type="GO" id="GO:0032585">
    <property type="term" value="C:multivesicular body membrane"/>
    <property type="evidence" value="ECO:0007669"/>
    <property type="project" value="UniProtKB-SubCell"/>
</dbReference>
<evidence type="ECO:0000256" key="4">
    <source>
        <dbReference type="RuleBase" id="RU367048"/>
    </source>
</evidence>